<evidence type="ECO:0000259" key="7">
    <source>
        <dbReference type="Pfam" id="PF07106"/>
    </source>
</evidence>
<dbReference type="HOGENOM" id="CLU_063266_3_1_1"/>
<organism evidence="8 9">
    <name type="scientific">Trichophyton rubrum (strain ATCC MYA-4607 / CBS 118892)</name>
    <name type="common">Athlete's foot fungus</name>
    <dbReference type="NCBI Taxonomy" id="559305"/>
    <lineage>
        <taxon>Eukaryota</taxon>
        <taxon>Fungi</taxon>
        <taxon>Dikarya</taxon>
        <taxon>Ascomycota</taxon>
        <taxon>Pezizomycotina</taxon>
        <taxon>Eurotiomycetes</taxon>
        <taxon>Eurotiomycetidae</taxon>
        <taxon>Onygenales</taxon>
        <taxon>Arthrodermataceae</taxon>
        <taxon>Trichophyton</taxon>
    </lineage>
</organism>
<dbReference type="OrthoDB" id="272266at2759"/>
<dbReference type="EMBL" id="GG700649">
    <property type="protein sequence ID" value="EGD86259.2"/>
    <property type="molecule type" value="Genomic_DNA"/>
</dbReference>
<dbReference type="Pfam" id="PF07106">
    <property type="entry name" value="WHD_TBPIP"/>
    <property type="match status" value="1"/>
</dbReference>
<dbReference type="VEuPathDB" id="FungiDB:TERG_08738"/>
<dbReference type="GO" id="GO:0120230">
    <property type="term" value="F:recombinase activator activity"/>
    <property type="evidence" value="ECO:0007669"/>
    <property type="project" value="TreeGrafter"/>
</dbReference>
<dbReference type="GO" id="GO:0003690">
    <property type="term" value="F:double-stranded DNA binding"/>
    <property type="evidence" value="ECO:0007669"/>
    <property type="project" value="TreeGrafter"/>
</dbReference>
<dbReference type="GeneID" id="10379191"/>
<dbReference type="AlphaFoldDB" id="F2SHM2"/>
<protein>
    <recommendedName>
        <fullName evidence="7">Homologous-pairing protein 2 winged helix domain-containing protein</fullName>
    </recommendedName>
</protein>
<keyword evidence="4" id="KW-0539">Nucleus</keyword>
<sequence>MAPKKEKTEKGEKSASSEDGTYLIRYQDAKLWIQPILMRWPYFSGCWYRLSHDFEVSQAAKAIDISANLHNKVTKAYTVKALKALHEQKLLECRVSGKQMVYHAVQEASSEATLDELAAMDDRITSLKEQLESVKVQEKSLKAELAVLNSRVSSTELLSQIGQLESRKDTLSDQLAHLCKETATDRIVTEEESNRVQINWATWKKHASLRKLACRELWLKCTEVLPDSVKSREELWESFGMEGEL</sequence>
<dbReference type="InParanoid" id="F2SHM2"/>
<proteinExistence type="inferred from homology"/>
<keyword evidence="9" id="KW-1185">Reference proteome</keyword>
<dbReference type="GO" id="GO:0000794">
    <property type="term" value="C:condensed nuclear chromosome"/>
    <property type="evidence" value="ECO:0007669"/>
    <property type="project" value="TreeGrafter"/>
</dbReference>
<gene>
    <name evidence="8" type="ORF">TERG_08738</name>
</gene>
<evidence type="ECO:0000256" key="3">
    <source>
        <dbReference type="ARBA" id="ARBA00023172"/>
    </source>
</evidence>
<keyword evidence="3" id="KW-0233">DNA recombination</keyword>
<dbReference type="GO" id="GO:0120231">
    <property type="term" value="C:DNA recombinase auxiliary factor complex"/>
    <property type="evidence" value="ECO:0007669"/>
    <property type="project" value="TreeGrafter"/>
</dbReference>
<dbReference type="GO" id="GO:0007129">
    <property type="term" value="P:homologous chromosome pairing at meiosis"/>
    <property type="evidence" value="ECO:0007669"/>
    <property type="project" value="TreeGrafter"/>
</dbReference>
<dbReference type="Proteomes" id="UP000008864">
    <property type="component" value="Unassembled WGS sequence"/>
</dbReference>
<dbReference type="OMA" id="WLKCTEV"/>
<feature type="coiled-coil region" evidence="6">
    <location>
        <begin position="117"/>
        <end position="181"/>
    </location>
</feature>
<keyword evidence="6" id="KW-0175">Coiled coil</keyword>
<keyword evidence="5" id="KW-0469">Meiosis</keyword>
<dbReference type="PANTHER" id="PTHR15938">
    <property type="entry name" value="TBP-1 INTERACTING PROTEIN"/>
    <property type="match status" value="1"/>
</dbReference>
<dbReference type="InterPro" id="IPR010776">
    <property type="entry name" value="Hop2_WH_dom"/>
</dbReference>
<comment type="subcellular location">
    <subcellularLocation>
        <location evidence="1">Nucleus</location>
    </subcellularLocation>
</comment>
<evidence type="ECO:0000313" key="9">
    <source>
        <dbReference type="Proteomes" id="UP000008864"/>
    </source>
</evidence>
<dbReference type="GO" id="GO:0000709">
    <property type="term" value="P:meiotic joint molecule formation"/>
    <property type="evidence" value="ECO:0007669"/>
    <property type="project" value="TreeGrafter"/>
</dbReference>
<evidence type="ECO:0000256" key="5">
    <source>
        <dbReference type="ARBA" id="ARBA00023254"/>
    </source>
</evidence>
<evidence type="ECO:0000256" key="6">
    <source>
        <dbReference type="SAM" id="Coils"/>
    </source>
</evidence>
<dbReference type="PANTHER" id="PTHR15938:SF0">
    <property type="entry name" value="HOMOLOGOUS-PAIRING PROTEIN 2 HOMOLOG"/>
    <property type="match status" value="1"/>
</dbReference>
<dbReference type="RefSeq" id="XP_047603896.1">
    <property type="nucleotide sequence ID" value="XM_047749003.1"/>
</dbReference>
<evidence type="ECO:0000313" key="8">
    <source>
        <dbReference type="EMBL" id="EGD86259.2"/>
    </source>
</evidence>
<feature type="domain" description="Homologous-pairing protein 2 winged helix" evidence="7">
    <location>
        <begin position="64"/>
        <end position="103"/>
    </location>
</feature>
<dbReference type="GO" id="GO:0010774">
    <property type="term" value="P:meiotic strand invasion involved in reciprocal meiotic recombination"/>
    <property type="evidence" value="ECO:0007669"/>
    <property type="project" value="TreeGrafter"/>
</dbReference>
<dbReference type="InterPro" id="IPR036388">
    <property type="entry name" value="WH-like_DNA-bd_sf"/>
</dbReference>
<dbReference type="Gene3D" id="1.10.10.10">
    <property type="entry name" value="Winged helix-like DNA-binding domain superfamily/Winged helix DNA-binding domain"/>
    <property type="match status" value="1"/>
</dbReference>
<name>F2SHM2_TRIRC</name>
<evidence type="ECO:0000256" key="1">
    <source>
        <dbReference type="ARBA" id="ARBA00004123"/>
    </source>
</evidence>
<comment type="similarity">
    <text evidence="2">Belongs to the HOP2 family.</text>
</comment>
<accession>F2SHM2</accession>
<reference evidence="9" key="1">
    <citation type="journal article" date="2012" name="MBio">
        <title>Comparative genome analysis of Trichophyton rubrum and related dermatophytes reveals candidate genes involved in infection.</title>
        <authorList>
            <person name="Martinez D.A."/>
            <person name="Oliver B.G."/>
            <person name="Graeser Y."/>
            <person name="Goldberg J.M."/>
            <person name="Li W."/>
            <person name="Martinez-Rossi N.M."/>
            <person name="Monod M."/>
            <person name="Shelest E."/>
            <person name="Barton R.C."/>
            <person name="Birch E."/>
            <person name="Brakhage A.A."/>
            <person name="Chen Z."/>
            <person name="Gurr S.J."/>
            <person name="Heiman D."/>
            <person name="Heitman J."/>
            <person name="Kosti I."/>
            <person name="Rossi A."/>
            <person name="Saif S."/>
            <person name="Samalova M."/>
            <person name="Saunders C.W."/>
            <person name="Shea T."/>
            <person name="Summerbell R.C."/>
            <person name="Xu J."/>
            <person name="Young S."/>
            <person name="Zeng Q."/>
            <person name="Birren B.W."/>
            <person name="Cuomo C.A."/>
            <person name="White T.C."/>
        </authorList>
    </citation>
    <scope>NUCLEOTIDE SEQUENCE [LARGE SCALE GENOMIC DNA]</scope>
    <source>
        <strain evidence="9">ATCC MYA-4607 / CBS 118892</strain>
    </source>
</reference>
<evidence type="ECO:0000256" key="4">
    <source>
        <dbReference type="ARBA" id="ARBA00023242"/>
    </source>
</evidence>
<evidence type="ECO:0000256" key="2">
    <source>
        <dbReference type="ARBA" id="ARBA00007922"/>
    </source>
</evidence>
<dbReference type="STRING" id="559305.F2SHM2"/>